<dbReference type="PANTHER" id="PTHR33877:SF2">
    <property type="entry name" value="OS07G0170200 PROTEIN"/>
    <property type="match status" value="1"/>
</dbReference>
<gene>
    <name evidence="3" type="ORF">PPROV_001085600</name>
</gene>
<dbReference type="InterPro" id="IPR003615">
    <property type="entry name" value="HNH_nuc"/>
</dbReference>
<comment type="caution">
    <text evidence="3">The sequence shown here is derived from an EMBL/GenBank/DDBJ whole genome shotgun (WGS) entry which is preliminary data.</text>
</comment>
<protein>
    <recommendedName>
        <fullName evidence="2">HNH nuclease domain-containing protein</fullName>
    </recommendedName>
</protein>
<dbReference type="PANTHER" id="PTHR33877">
    <property type="entry name" value="SLL1193 PROTEIN"/>
    <property type="match status" value="1"/>
</dbReference>
<name>A0A830I514_9CHLO</name>
<organism evidence="3 4">
    <name type="scientific">Pycnococcus provasolii</name>
    <dbReference type="NCBI Taxonomy" id="41880"/>
    <lineage>
        <taxon>Eukaryota</taxon>
        <taxon>Viridiplantae</taxon>
        <taxon>Chlorophyta</taxon>
        <taxon>Pseudoscourfieldiophyceae</taxon>
        <taxon>Pseudoscourfieldiales</taxon>
        <taxon>Pycnococcaceae</taxon>
        <taxon>Pycnococcus</taxon>
    </lineage>
</organism>
<dbReference type="GO" id="GO:0004519">
    <property type="term" value="F:endonuclease activity"/>
    <property type="evidence" value="ECO:0007669"/>
    <property type="project" value="InterPro"/>
</dbReference>
<evidence type="ECO:0000313" key="3">
    <source>
        <dbReference type="EMBL" id="GHP12129.1"/>
    </source>
</evidence>
<feature type="region of interest" description="Disordered" evidence="1">
    <location>
        <begin position="48"/>
        <end position="158"/>
    </location>
</feature>
<feature type="domain" description="HNH nuclease" evidence="2">
    <location>
        <begin position="247"/>
        <end position="311"/>
    </location>
</feature>
<accession>A0A830I514</accession>
<feature type="compositionally biased region" description="Acidic residues" evidence="1">
    <location>
        <begin position="140"/>
        <end position="151"/>
    </location>
</feature>
<dbReference type="EMBL" id="BNJQ01000038">
    <property type="protein sequence ID" value="GHP12129.1"/>
    <property type="molecule type" value="Genomic_DNA"/>
</dbReference>
<evidence type="ECO:0000259" key="2">
    <source>
        <dbReference type="SMART" id="SM00507"/>
    </source>
</evidence>
<feature type="compositionally biased region" description="Low complexity" evidence="1">
    <location>
        <begin position="103"/>
        <end position="118"/>
    </location>
</feature>
<dbReference type="Gene3D" id="1.10.30.50">
    <property type="match status" value="1"/>
</dbReference>
<sequence length="367" mass="39568">MPIFMRPCPSSSVASSGGRIQSGSLGHPCSGGGGGGCVPSRPRCVPCVTSSGASASGSGSGRRAARGVSGRSHGSSQAHGSSMPHSRGIQRGGIQRQNAAPLSTSKKSTSSSPSSSSHHPSHPRAMTLAAEDHDTTQNNLEDDDDDDDMMEPDLCHPRECSQIDPELQTLVIQALAGRRTLVLDISYQPVRVVGWKQAICLDVLDKVDVLEYYDNPSITTPKEEYLLPAVVRTRHINRRPRGGLVPLTRKNLLLRDRHSCQYCGCRGSGDGSPERTKRGDVALTIDHVIPVSKGGIHDWTNCVIACSACNAKKGNLMPKDAAKMKGLKLNIKPHQPRLEELYSVMTFRPRRAGAPQEWLSWLPDTCE</sequence>
<dbReference type="CDD" id="cd00085">
    <property type="entry name" value="HNHc"/>
    <property type="match status" value="1"/>
</dbReference>
<dbReference type="GO" id="GO:0008270">
    <property type="term" value="F:zinc ion binding"/>
    <property type="evidence" value="ECO:0007669"/>
    <property type="project" value="InterPro"/>
</dbReference>
<dbReference type="Proteomes" id="UP000660262">
    <property type="component" value="Unassembled WGS sequence"/>
</dbReference>
<reference evidence="3" key="1">
    <citation type="submission" date="2020-10" db="EMBL/GenBank/DDBJ databases">
        <title>Unveiling of a novel bifunctional photoreceptor, Dualchrome1, isolated from a cosmopolitan green alga.</title>
        <authorList>
            <person name="Suzuki S."/>
            <person name="Kawachi M."/>
        </authorList>
    </citation>
    <scope>NUCLEOTIDE SEQUENCE</scope>
    <source>
        <strain evidence="3">NIES 2893</strain>
    </source>
</reference>
<dbReference type="GO" id="GO:0003676">
    <property type="term" value="F:nucleic acid binding"/>
    <property type="evidence" value="ECO:0007669"/>
    <property type="project" value="InterPro"/>
</dbReference>
<keyword evidence="4" id="KW-1185">Reference proteome</keyword>
<dbReference type="AlphaFoldDB" id="A0A830I514"/>
<evidence type="ECO:0000256" key="1">
    <source>
        <dbReference type="SAM" id="MobiDB-lite"/>
    </source>
</evidence>
<dbReference type="InterPro" id="IPR052892">
    <property type="entry name" value="NA-targeting_endonuclease"/>
</dbReference>
<proteinExistence type="predicted"/>
<feature type="compositionally biased region" description="Low complexity" evidence="1">
    <location>
        <begin position="66"/>
        <end position="76"/>
    </location>
</feature>
<evidence type="ECO:0000313" key="4">
    <source>
        <dbReference type="Proteomes" id="UP000660262"/>
    </source>
</evidence>
<dbReference type="InterPro" id="IPR002711">
    <property type="entry name" value="HNH"/>
</dbReference>
<dbReference type="SMART" id="SM00507">
    <property type="entry name" value="HNHc"/>
    <property type="match status" value="1"/>
</dbReference>
<dbReference type="Pfam" id="PF01844">
    <property type="entry name" value="HNH"/>
    <property type="match status" value="1"/>
</dbReference>
<feature type="compositionally biased region" description="Low complexity" evidence="1">
    <location>
        <begin position="48"/>
        <end position="57"/>
    </location>
</feature>
<dbReference type="OrthoDB" id="2127950at2759"/>